<evidence type="ECO:0000256" key="1">
    <source>
        <dbReference type="SAM" id="MobiDB-lite"/>
    </source>
</evidence>
<proteinExistence type="predicted"/>
<organism evidence="2 3">
    <name type="scientific">Trema orientale</name>
    <name type="common">Charcoal tree</name>
    <name type="synonym">Celtis orientalis</name>
    <dbReference type="NCBI Taxonomy" id="63057"/>
    <lineage>
        <taxon>Eukaryota</taxon>
        <taxon>Viridiplantae</taxon>
        <taxon>Streptophyta</taxon>
        <taxon>Embryophyta</taxon>
        <taxon>Tracheophyta</taxon>
        <taxon>Spermatophyta</taxon>
        <taxon>Magnoliopsida</taxon>
        <taxon>eudicotyledons</taxon>
        <taxon>Gunneridae</taxon>
        <taxon>Pentapetalae</taxon>
        <taxon>rosids</taxon>
        <taxon>fabids</taxon>
        <taxon>Rosales</taxon>
        <taxon>Cannabaceae</taxon>
        <taxon>Trema</taxon>
    </lineage>
</organism>
<evidence type="ECO:0000313" key="2">
    <source>
        <dbReference type="EMBL" id="POO03827.1"/>
    </source>
</evidence>
<feature type="compositionally biased region" description="Basic and acidic residues" evidence="1">
    <location>
        <begin position="129"/>
        <end position="147"/>
    </location>
</feature>
<name>A0A2P5G1D2_TREOI</name>
<feature type="region of interest" description="Disordered" evidence="1">
    <location>
        <begin position="127"/>
        <end position="152"/>
    </location>
</feature>
<dbReference type="AlphaFoldDB" id="A0A2P5G1D2"/>
<dbReference type="Proteomes" id="UP000237000">
    <property type="component" value="Unassembled WGS sequence"/>
</dbReference>
<sequence>MLLALNLVVTIPATNVRDKFEKQEVDGELASGDIKILGGQFLDLSGGELVTYSINKVPIFFGDDADVNVKVLTGGEAEGEEFRLRSKVAKLVILKEHGFVEDPLHLMNGSNAIDKLEKGLGLGDGVDCSGERNREQERERGEREQRIARGGGAKLRSQTNRVTVVRFLFNSSGSFKLLYSVVRDDHGGVSWPKGFGSEKMRFGVALCGFLGGRIWGPSESRVGAIQLKIRVFGVPLIW</sequence>
<accession>A0A2P5G1D2</accession>
<dbReference type="EMBL" id="JXTC01000001">
    <property type="protein sequence ID" value="POO03827.1"/>
    <property type="molecule type" value="Genomic_DNA"/>
</dbReference>
<gene>
    <name evidence="2" type="ORF">TorRG33x02_001310</name>
</gene>
<evidence type="ECO:0000313" key="3">
    <source>
        <dbReference type="Proteomes" id="UP000237000"/>
    </source>
</evidence>
<keyword evidence="3" id="KW-1185">Reference proteome</keyword>
<comment type="caution">
    <text evidence="2">The sequence shown here is derived from an EMBL/GenBank/DDBJ whole genome shotgun (WGS) entry which is preliminary data.</text>
</comment>
<reference evidence="3" key="1">
    <citation type="submission" date="2016-06" db="EMBL/GenBank/DDBJ databases">
        <title>Parallel loss of symbiosis genes in relatives of nitrogen-fixing non-legume Parasponia.</title>
        <authorList>
            <person name="Van Velzen R."/>
            <person name="Holmer R."/>
            <person name="Bu F."/>
            <person name="Rutten L."/>
            <person name="Van Zeijl A."/>
            <person name="Liu W."/>
            <person name="Santuari L."/>
            <person name="Cao Q."/>
            <person name="Sharma T."/>
            <person name="Shen D."/>
            <person name="Roswanjaya Y."/>
            <person name="Wardhani T."/>
            <person name="Kalhor M.S."/>
            <person name="Jansen J."/>
            <person name="Van den Hoogen J."/>
            <person name="Gungor B."/>
            <person name="Hartog M."/>
            <person name="Hontelez J."/>
            <person name="Verver J."/>
            <person name="Yang W.-C."/>
            <person name="Schijlen E."/>
            <person name="Repin R."/>
            <person name="Schilthuizen M."/>
            <person name="Schranz E."/>
            <person name="Heidstra R."/>
            <person name="Miyata K."/>
            <person name="Fedorova E."/>
            <person name="Kohlen W."/>
            <person name="Bisseling T."/>
            <person name="Smit S."/>
            <person name="Geurts R."/>
        </authorList>
    </citation>
    <scope>NUCLEOTIDE SEQUENCE [LARGE SCALE GENOMIC DNA]</scope>
    <source>
        <strain evidence="3">cv. RG33-2</strain>
    </source>
</reference>
<dbReference type="InParanoid" id="A0A2P5G1D2"/>
<protein>
    <submittedName>
        <fullName evidence="2">Uncharacterized protein</fullName>
    </submittedName>
</protein>